<dbReference type="PRINTS" id="PR01434">
    <property type="entry name" value="NADHDHGNASE5"/>
</dbReference>
<feature type="transmembrane region" description="Helical" evidence="6">
    <location>
        <begin position="36"/>
        <end position="53"/>
    </location>
</feature>
<evidence type="ECO:0000256" key="2">
    <source>
        <dbReference type="ARBA" id="ARBA00022692"/>
    </source>
</evidence>
<dbReference type="RefSeq" id="WP_141927602.1">
    <property type="nucleotide sequence ID" value="NZ_BAABCI010000030.1"/>
</dbReference>
<dbReference type="Pfam" id="PF00662">
    <property type="entry name" value="Proton_antipo_N"/>
    <property type="match status" value="1"/>
</dbReference>
<evidence type="ECO:0000259" key="7">
    <source>
        <dbReference type="Pfam" id="PF00361"/>
    </source>
</evidence>
<keyword evidence="4 6" id="KW-0472">Membrane</keyword>
<gene>
    <name evidence="9" type="ORF">FB459_0938</name>
</gene>
<accession>A0A542EDX3</accession>
<protein>
    <submittedName>
        <fullName evidence="9">NADH-quinone oxidoreductase subunit L</fullName>
    </submittedName>
</protein>
<dbReference type="InterPro" id="IPR001750">
    <property type="entry name" value="ND/Mrp_TM"/>
</dbReference>
<dbReference type="GO" id="GO:0003954">
    <property type="term" value="F:NADH dehydrogenase activity"/>
    <property type="evidence" value="ECO:0007669"/>
    <property type="project" value="TreeGrafter"/>
</dbReference>
<keyword evidence="2 5" id="KW-0812">Transmembrane</keyword>
<evidence type="ECO:0000256" key="5">
    <source>
        <dbReference type="RuleBase" id="RU000320"/>
    </source>
</evidence>
<feature type="transmembrane region" description="Helical" evidence="6">
    <location>
        <begin position="114"/>
        <end position="133"/>
    </location>
</feature>
<dbReference type="EMBL" id="VFMO01000001">
    <property type="protein sequence ID" value="TQJ13515.1"/>
    <property type="molecule type" value="Genomic_DNA"/>
</dbReference>
<feature type="transmembrane region" description="Helical" evidence="6">
    <location>
        <begin position="60"/>
        <end position="80"/>
    </location>
</feature>
<dbReference type="Proteomes" id="UP000320806">
    <property type="component" value="Unassembled WGS sequence"/>
</dbReference>
<feature type="domain" description="NADH-Ubiquinone oxidoreductase (complex I) chain 5 N-terminal" evidence="8">
    <location>
        <begin position="98"/>
        <end position="146"/>
    </location>
</feature>
<comment type="subcellular location">
    <subcellularLocation>
        <location evidence="1">Endomembrane system</location>
        <topology evidence="1">Multi-pass membrane protein</topology>
    </subcellularLocation>
    <subcellularLocation>
        <location evidence="5">Membrane</location>
        <topology evidence="5">Multi-pass membrane protein</topology>
    </subcellularLocation>
</comment>
<dbReference type="PANTHER" id="PTHR42829:SF2">
    <property type="entry name" value="NADH-UBIQUINONE OXIDOREDUCTASE CHAIN 5"/>
    <property type="match status" value="1"/>
</dbReference>
<dbReference type="GO" id="GO:0008137">
    <property type="term" value="F:NADH dehydrogenase (ubiquinone) activity"/>
    <property type="evidence" value="ECO:0007669"/>
    <property type="project" value="InterPro"/>
</dbReference>
<dbReference type="InterPro" id="IPR001516">
    <property type="entry name" value="Proton_antipo_N"/>
</dbReference>
<keyword evidence="3 6" id="KW-1133">Transmembrane helix</keyword>
<feature type="transmembrane region" description="Helical" evidence="6">
    <location>
        <begin position="306"/>
        <end position="327"/>
    </location>
</feature>
<feature type="transmembrane region" description="Helical" evidence="6">
    <location>
        <begin position="145"/>
        <end position="161"/>
    </location>
</feature>
<feature type="transmembrane region" description="Helical" evidence="6">
    <location>
        <begin position="242"/>
        <end position="266"/>
    </location>
</feature>
<evidence type="ECO:0000256" key="1">
    <source>
        <dbReference type="ARBA" id="ARBA00004127"/>
    </source>
</evidence>
<evidence type="ECO:0000256" key="3">
    <source>
        <dbReference type="ARBA" id="ARBA00022989"/>
    </source>
</evidence>
<feature type="transmembrane region" description="Helical" evidence="6">
    <location>
        <begin position="374"/>
        <end position="395"/>
    </location>
</feature>
<dbReference type="GO" id="GO:0016020">
    <property type="term" value="C:membrane"/>
    <property type="evidence" value="ECO:0007669"/>
    <property type="project" value="UniProtKB-SubCell"/>
</dbReference>
<dbReference type="GO" id="GO:0042773">
    <property type="term" value="P:ATP synthesis coupled electron transport"/>
    <property type="evidence" value="ECO:0007669"/>
    <property type="project" value="InterPro"/>
</dbReference>
<sequence length="688" mass="73369">MKTPHEVLHSSIAPILREDPLLDTTTGALDLMLQPSHLAILLPTLGALSVLLFRSPNAVAAWIVRITGFLGLLAPAWLVWQSMRGGLRSSVPTVGVPISSAELTLPLQLHVTRLAILMACAVALVSLVVQMFGRWYLYNDPRYRSFAATVALFTAAMQLVVLSGDVVLTLIGWELMGWCSYVLIGHESERAKARRASYKAFLVTRLADAPFYIGLVALASWAKTTSIPGIIEFWSAHPQRSLTVALLCIVCGVAGKSALVPFQDWLADAMEGPTPASALIHAATMVAAGTYLVSVLHPLFLVAPRATLALAILAGITTVVGALLAFLQHDLKKLLAWSTVSQMGLMLTGLAGLPDAVRPDVVVLHLLAHAGFKALLFLMVGWLAVLVGGTIVERMSGAVTTHHKTRWLVGSGLLALAGIPPLFGFVSKDLIVDEVFKGVADGRQSSYVAAVALVLVIPLTAAYAMRAWLVLTHQTVLQRHFVMDVLDDSHSVQEVGLMDLLVEGEPVDEFGRPLRREPEPEPEPEVVLPRPPWPTRMGLGLLALISIGGGALILSPWLDIDYMHPQWLIVAAGLLAIAAAGLLVRALSVRTTFGDAASRLPLYLRTFASRGADVDRLYLALVARPVEMLAGVVARADAMLERGVRALGTGALTLATRSGRVHTGAPSVGLVALACGVVLAGVLGVTLW</sequence>
<feature type="transmembrane region" description="Helical" evidence="6">
    <location>
        <begin position="407"/>
        <end position="427"/>
    </location>
</feature>
<dbReference type="Pfam" id="PF00361">
    <property type="entry name" value="Proton_antipo_M"/>
    <property type="match status" value="1"/>
</dbReference>
<feature type="transmembrane region" description="Helical" evidence="6">
    <location>
        <begin position="447"/>
        <end position="469"/>
    </location>
</feature>
<dbReference type="GO" id="GO:0012505">
    <property type="term" value="C:endomembrane system"/>
    <property type="evidence" value="ECO:0007669"/>
    <property type="project" value="UniProtKB-SubCell"/>
</dbReference>
<dbReference type="GO" id="GO:0015990">
    <property type="term" value="P:electron transport coupled proton transport"/>
    <property type="evidence" value="ECO:0007669"/>
    <property type="project" value="TreeGrafter"/>
</dbReference>
<reference evidence="9 10" key="1">
    <citation type="submission" date="2019-06" db="EMBL/GenBank/DDBJ databases">
        <title>Sequencing the genomes of 1000 actinobacteria strains.</title>
        <authorList>
            <person name="Klenk H.-P."/>
        </authorList>
    </citation>
    <scope>NUCLEOTIDE SEQUENCE [LARGE SCALE GENOMIC DNA]</scope>
    <source>
        <strain evidence="9 10">DSM 19828</strain>
    </source>
</reference>
<feature type="domain" description="NADH:quinone oxidoreductase/Mrp antiporter transmembrane" evidence="7">
    <location>
        <begin position="163"/>
        <end position="437"/>
    </location>
</feature>
<dbReference type="AlphaFoldDB" id="A0A542EDX3"/>
<dbReference type="OrthoDB" id="9811798at2"/>
<proteinExistence type="predicted"/>
<feature type="transmembrane region" description="Helical" evidence="6">
    <location>
        <begin position="667"/>
        <end position="687"/>
    </location>
</feature>
<feature type="transmembrane region" description="Helical" evidence="6">
    <location>
        <begin position="564"/>
        <end position="584"/>
    </location>
</feature>
<evidence type="ECO:0000259" key="8">
    <source>
        <dbReference type="Pfam" id="PF00662"/>
    </source>
</evidence>
<feature type="transmembrane region" description="Helical" evidence="6">
    <location>
        <begin position="539"/>
        <end position="558"/>
    </location>
</feature>
<evidence type="ECO:0000256" key="4">
    <source>
        <dbReference type="ARBA" id="ARBA00023136"/>
    </source>
</evidence>
<dbReference type="PANTHER" id="PTHR42829">
    <property type="entry name" value="NADH-UBIQUINONE OXIDOREDUCTASE CHAIN 5"/>
    <property type="match status" value="1"/>
</dbReference>
<organism evidence="9 10">
    <name type="scientific">Yimella lutea</name>
    <dbReference type="NCBI Taxonomy" id="587872"/>
    <lineage>
        <taxon>Bacteria</taxon>
        <taxon>Bacillati</taxon>
        <taxon>Actinomycetota</taxon>
        <taxon>Actinomycetes</taxon>
        <taxon>Micrococcales</taxon>
        <taxon>Dermacoccaceae</taxon>
        <taxon>Yimella</taxon>
    </lineage>
</organism>
<feature type="transmembrane region" description="Helical" evidence="6">
    <location>
        <begin position="278"/>
        <end position="300"/>
    </location>
</feature>
<evidence type="ECO:0000256" key="6">
    <source>
        <dbReference type="SAM" id="Phobius"/>
    </source>
</evidence>
<keyword evidence="10" id="KW-1185">Reference proteome</keyword>
<evidence type="ECO:0000313" key="10">
    <source>
        <dbReference type="Proteomes" id="UP000320806"/>
    </source>
</evidence>
<dbReference type="InterPro" id="IPR003945">
    <property type="entry name" value="NU5C-like"/>
</dbReference>
<name>A0A542EDX3_9MICO</name>
<evidence type="ECO:0000313" key="9">
    <source>
        <dbReference type="EMBL" id="TQJ13515.1"/>
    </source>
</evidence>
<comment type="caution">
    <text evidence="9">The sequence shown here is derived from an EMBL/GenBank/DDBJ whole genome shotgun (WGS) entry which is preliminary data.</text>
</comment>